<dbReference type="PATRIC" id="fig|46224.3.peg.305"/>
<gene>
    <name evidence="2" type="ORF">B4102_3625</name>
</gene>
<dbReference type="AlphaFoldDB" id="A0A150KLM3"/>
<dbReference type="Proteomes" id="UP000075666">
    <property type="component" value="Unassembled WGS sequence"/>
</dbReference>
<proteinExistence type="predicted"/>
<keyword evidence="1" id="KW-0472">Membrane</keyword>
<organism evidence="2 3">
    <name type="scientific">Heyndrickxia sporothermodurans</name>
    <dbReference type="NCBI Taxonomy" id="46224"/>
    <lineage>
        <taxon>Bacteria</taxon>
        <taxon>Bacillati</taxon>
        <taxon>Bacillota</taxon>
        <taxon>Bacilli</taxon>
        <taxon>Bacillales</taxon>
        <taxon>Bacillaceae</taxon>
        <taxon>Heyndrickxia</taxon>
    </lineage>
</organism>
<dbReference type="RefSeq" id="WP_066234868.1">
    <property type="nucleotide sequence ID" value="NZ_LQYN01000102.1"/>
</dbReference>
<feature type="transmembrane region" description="Helical" evidence="1">
    <location>
        <begin position="46"/>
        <end position="65"/>
    </location>
</feature>
<evidence type="ECO:0000256" key="1">
    <source>
        <dbReference type="SAM" id="Phobius"/>
    </source>
</evidence>
<evidence type="ECO:0000313" key="2">
    <source>
        <dbReference type="EMBL" id="KYC94274.1"/>
    </source>
</evidence>
<evidence type="ECO:0000313" key="3">
    <source>
        <dbReference type="Proteomes" id="UP000075666"/>
    </source>
</evidence>
<sequence>MNYYMRVLITVIFVMAIIGVAFLWGFIAKKFEKRYIALVQSKKGKLLILLGAYLIQSALVVILSFQFRTFIIDTLFVFSFIISGIAWLYSYFRTYSVNQQKVINKQYGGDYSVSEIKVFKLALNPFLIGIYSFSIIGIVVSFLYYLPYFF</sequence>
<keyword evidence="3" id="KW-1185">Reference proteome</keyword>
<protein>
    <submittedName>
        <fullName evidence="2">Uncharacterized protein</fullName>
    </submittedName>
</protein>
<accession>A0A150KLM3</accession>
<feature type="transmembrane region" description="Helical" evidence="1">
    <location>
        <begin position="6"/>
        <end position="26"/>
    </location>
</feature>
<feature type="transmembrane region" description="Helical" evidence="1">
    <location>
        <begin position="71"/>
        <end position="92"/>
    </location>
</feature>
<comment type="caution">
    <text evidence="2">The sequence shown here is derived from an EMBL/GenBank/DDBJ whole genome shotgun (WGS) entry which is preliminary data.</text>
</comment>
<keyword evidence="1" id="KW-0812">Transmembrane</keyword>
<reference evidence="2 3" key="1">
    <citation type="submission" date="2016-01" db="EMBL/GenBank/DDBJ databases">
        <title>Genome Sequences of Twelve Sporeforming Bacillus Species Isolated from Foods.</title>
        <authorList>
            <person name="Berendsen E.M."/>
            <person name="Wells-Bennik M.H."/>
            <person name="Krawcyk A.O."/>
            <person name="De Jong A."/>
            <person name="Holsappel S."/>
            <person name="Eijlander R.T."/>
            <person name="Kuipers O.P."/>
        </authorList>
    </citation>
    <scope>NUCLEOTIDE SEQUENCE [LARGE SCALE GENOMIC DNA]</scope>
    <source>
        <strain evidence="2 3">B4102</strain>
    </source>
</reference>
<dbReference type="EMBL" id="LQYN01000102">
    <property type="protein sequence ID" value="KYC94274.1"/>
    <property type="molecule type" value="Genomic_DNA"/>
</dbReference>
<feature type="transmembrane region" description="Helical" evidence="1">
    <location>
        <begin position="126"/>
        <end position="146"/>
    </location>
</feature>
<keyword evidence="1" id="KW-1133">Transmembrane helix</keyword>
<name>A0A150KLM3_9BACI</name>